<dbReference type="EMBL" id="JAEHOD010000015">
    <property type="protein sequence ID" value="KAG2449250.1"/>
    <property type="molecule type" value="Genomic_DNA"/>
</dbReference>
<gene>
    <name evidence="3" type="ORF">HYH02_005995</name>
</gene>
<feature type="compositionally biased region" description="Low complexity" evidence="1">
    <location>
        <begin position="508"/>
        <end position="527"/>
    </location>
</feature>
<feature type="region of interest" description="Disordered" evidence="1">
    <location>
        <begin position="303"/>
        <end position="327"/>
    </location>
</feature>
<dbReference type="OrthoDB" id="551335at2759"/>
<reference evidence="3" key="1">
    <citation type="journal article" date="2020" name="bioRxiv">
        <title>Comparative genomics of Chlamydomonas.</title>
        <authorList>
            <person name="Craig R.J."/>
            <person name="Hasan A.R."/>
            <person name="Ness R.W."/>
            <person name="Keightley P.D."/>
        </authorList>
    </citation>
    <scope>NUCLEOTIDE SEQUENCE</scope>
    <source>
        <strain evidence="3">CCAP 11/173</strain>
    </source>
</reference>
<feature type="compositionally biased region" description="Low complexity" evidence="1">
    <location>
        <begin position="1014"/>
        <end position="1029"/>
    </location>
</feature>
<name>A0A835WM43_9CHLO</name>
<sequence length="1338" mass="135678">MIAPQSVDPTADAVDGASPHRPLAPVPPYSSFIRYRTWFAKFPGYHPSQLTPGWQERLRLLVAALNGGDDGGGEPAAGEPRQQQEEPSHAAHGPLRGHGDATALAAAAVAARASSTQGQHLRVRGRTAASQGPGACSAACGGSAGCVRVAGMYVREGCIELLLEEEVEDWQREWEWGSGLSTESEEGVQALQGAETPAPALQRLLLLPQEAEMQLVAAAASDRASDRPPALQGGAQQQARAVAGAHASTCTTDTGGSGLVAAVVGAGAGAGAGAACDESAADGSSAELDISRWLAAAVAAAAGGQSGGNSSNTHCSNGSADHSASETGVPRRLLAGTLPDNTVTEPAGVAPIVASPIDDTYPGDTYLDRRLPAAQPQPQALARVQALSVHALAQRGRTPELAQEPEPERPFVLRGHVVGSGSGDADRMRTLVTVGFTRAAGADGSGAGGGAGEPVVDEDELIAVIVAALVEQRNEGDRRRREQERQLHERQQPQQQEQEHGQGRRLEQQAARQPPAPAATAATAPGRVVRAAAPAAAAAAETVDEGERARAVVPPPRVPPAVAPTLLAGCPLGAVTVGPRVLLVPPPPLPSLLAAQLQQSSVAEGGGLPPPSGLGPESATDSAVPPLLPLPRSRGVSPRSRHQRLRLTCYPVSRRLATTTAGAAADAADGVSDSPTTALAPTAAGSTHIDTGQLQVHVRSRGAYLRSSVAWQQQAPVRGGEAVAAAVAASERRVWRPQVAALELQEPHLQPGVAMLDVRWRGVPCAAVPLVLTSDPELARELAVAAAAWPRSADELDALLLDFGTWEFYVADMSAMAAALAEAAAAAMEAAAEARAPLPRLPPPAPLVVTLGRHLLGYATVAGWRRVAARLRADLSWMGLGEVARGVPEVPEAPQEPGAAGQQQATVTASAAAAAPAPPVSSTAGTGGDVSPGVDTAAGGLHSASEAASGTPADSRGSGSGSKQGLLDCSELLCHAGEDAGAVTVTAGATLCGPMSCGLGSCAAAGGGGGVNPGAGSSSRSSSSGSRAGEWGGSGKCEGRRKGAPDPGAQDKGGTHDDVKDHLQFADAVAMQQGHMRYFDLACMVLLGLRTLAQAASAAGSSGSGSGTSSSGAPPPPPSPHSAGWVLLVLAVSTFAGVLSTLARPMLSAPAWAALERRCRLLRYYCYAVAKAMVFAGLGWPPGVSAYLLTPGMLLLEGAMVGWGSAVQPREGLVALLVMNTASFAQIAQKLSRERNAAAAAAEREASPLFGVFADREAVASAALIAGRTLLLGVATNLLFNAYVRRLYARRHADAAAHRRTGTGAGSMASAKEYDSGGSGGGGGRQAAHVTVSSQATR</sequence>
<feature type="compositionally biased region" description="Low complexity" evidence="1">
    <location>
        <begin position="1100"/>
        <end position="1112"/>
    </location>
</feature>
<feature type="region of interest" description="Disordered" evidence="1">
    <location>
        <begin position="1298"/>
        <end position="1338"/>
    </location>
</feature>
<comment type="caution">
    <text evidence="3">The sequence shown here is derived from an EMBL/GenBank/DDBJ whole genome shotgun (WGS) entry which is preliminary data.</text>
</comment>
<feature type="region of interest" description="Disordered" evidence="1">
    <location>
        <begin position="602"/>
        <end position="642"/>
    </location>
</feature>
<proteinExistence type="predicted"/>
<feature type="transmembrane region" description="Helical" evidence="2">
    <location>
        <begin position="1123"/>
        <end position="1143"/>
    </location>
</feature>
<feature type="compositionally biased region" description="Basic and acidic residues" evidence="1">
    <location>
        <begin position="473"/>
        <end position="507"/>
    </location>
</feature>
<keyword evidence="2" id="KW-0812">Transmembrane</keyword>
<keyword evidence="2" id="KW-1133">Transmembrane helix</keyword>
<protein>
    <submittedName>
        <fullName evidence="3">Uncharacterized protein</fullName>
    </submittedName>
</protein>
<feature type="transmembrane region" description="Helical" evidence="2">
    <location>
        <begin position="1258"/>
        <end position="1280"/>
    </location>
</feature>
<evidence type="ECO:0000313" key="4">
    <source>
        <dbReference type="Proteomes" id="UP000613740"/>
    </source>
</evidence>
<feature type="compositionally biased region" description="Low complexity" evidence="1">
    <location>
        <begin position="889"/>
        <end position="924"/>
    </location>
</feature>
<feature type="transmembrane region" description="Helical" evidence="2">
    <location>
        <begin position="1164"/>
        <end position="1189"/>
    </location>
</feature>
<evidence type="ECO:0000313" key="3">
    <source>
        <dbReference type="EMBL" id="KAG2449250.1"/>
    </source>
</evidence>
<evidence type="ECO:0000256" key="2">
    <source>
        <dbReference type="SAM" id="Phobius"/>
    </source>
</evidence>
<feature type="region of interest" description="Disordered" evidence="1">
    <location>
        <begin position="65"/>
        <end position="98"/>
    </location>
</feature>
<organism evidence="3 4">
    <name type="scientific">Chlamydomonas schloesseri</name>
    <dbReference type="NCBI Taxonomy" id="2026947"/>
    <lineage>
        <taxon>Eukaryota</taxon>
        <taxon>Viridiplantae</taxon>
        <taxon>Chlorophyta</taxon>
        <taxon>core chlorophytes</taxon>
        <taxon>Chlorophyceae</taxon>
        <taxon>CS clade</taxon>
        <taxon>Chlamydomonadales</taxon>
        <taxon>Chlamydomonadaceae</taxon>
        <taxon>Chlamydomonas</taxon>
    </lineage>
</organism>
<feature type="region of interest" description="Disordered" evidence="1">
    <location>
        <begin position="1100"/>
        <end position="1119"/>
    </location>
</feature>
<feature type="region of interest" description="Disordered" evidence="1">
    <location>
        <begin position="1"/>
        <end position="26"/>
    </location>
</feature>
<accession>A0A835WM43</accession>
<keyword evidence="2" id="KW-0472">Membrane</keyword>
<feature type="compositionally biased region" description="Polar residues" evidence="1">
    <location>
        <begin position="308"/>
        <end position="326"/>
    </location>
</feature>
<feature type="region of interest" description="Disordered" evidence="1">
    <location>
        <begin position="1010"/>
        <end position="1058"/>
    </location>
</feature>
<evidence type="ECO:0000256" key="1">
    <source>
        <dbReference type="SAM" id="MobiDB-lite"/>
    </source>
</evidence>
<dbReference type="Proteomes" id="UP000613740">
    <property type="component" value="Unassembled WGS sequence"/>
</dbReference>
<feature type="region of interest" description="Disordered" evidence="1">
    <location>
        <begin position="889"/>
        <end position="962"/>
    </location>
</feature>
<feature type="region of interest" description="Disordered" evidence="1">
    <location>
        <begin position="473"/>
        <end position="527"/>
    </location>
</feature>
<keyword evidence="4" id="KW-1185">Reference proteome</keyword>